<evidence type="ECO:0000256" key="14">
    <source>
        <dbReference type="PROSITE-ProRule" id="PRU00023"/>
    </source>
</evidence>
<dbReference type="Pfam" id="PF00569">
    <property type="entry name" value="ZZ"/>
    <property type="match status" value="1"/>
</dbReference>
<dbReference type="SUPFAM" id="SSF159034">
    <property type="entry name" value="Mib/herc2 domain-like"/>
    <property type="match status" value="2"/>
</dbReference>
<evidence type="ECO:0000259" key="18">
    <source>
        <dbReference type="PROSITE" id="PS51416"/>
    </source>
</evidence>
<comment type="pathway">
    <text evidence="3">Protein modification; protein ubiquitination.</text>
</comment>
<dbReference type="InterPro" id="IPR002110">
    <property type="entry name" value="Ankyrin_rpt"/>
</dbReference>
<evidence type="ECO:0000256" key="7">
    <source>
        <dbReference type="ARBA" id="ARBA00022723"/>
    </source>
</evidence>
<dbReference type="GO" id="GO:0008270">
    <property type="term" value="F:zinc ion binding"/>
    <property type="evidence" value="ECO:0007669"/>
    <property type="project" value="UniProtKB-KW"/>
</dbReference>
<dbReference type="InterPro" id="IPR043145">
    <property type="entry name" value="Znf_ZZ_sf"/>
</dbReference>
<comment type="subcellular location">
    <subcellularLocation>
        <location evidence="2">Cytoplasm</location>
    </subcellularLocation>
</comment>
<keyword evidence="6" id="KW-0808">Transferase</keyword>
<dbReference type="GO" id="GO:0007219">
    <property type="term" value="P:Notch signaling pathway"/>
    <property type="evidence" value="ECO:0007669"/>
    <property type="project" value="UniProtKB-KW"/>
</dbReference>
<dbReference type="CDD" id="cd16449">
    <property type="entry name" value="RING-HC"/>
    <property type="match status" value="1"/>
</dbReference>
<dbReference type="FunFam" id="2.30.30.40:FF:000078">
    <property type="entry name" value="Putative e3 ubiquitin-protein ligase mib2"/>
    <property type="match status" value="1"/>
</dbReference>
<dbReference type="Pfam" id="PF00023">
    <property type="entry name" value="Ank"/>
    <property type="match status" value="1"/>
</dbReference>
<evidence type="ECO:0000259" key="16">
    <source>
        <dbReference type="PROSITE" id="PS50089"/>
    </source>
</evidence>
<dbReference type="InterPro" id="IPR001841">
    <property type="entry name" value="Znf_RING"/>
</dbReference>
<dbReference type="PROSITE" id="PS50297">
    <property type="entry name" value="ANK_REP_REGION"/>
    <property type="match status" value="4"/>
</dbReference>
<evidence type="ECO:0000256" key="11">
    <source>
        <dbReference type="ARBA" id="ARBA00022833"/>
    </source>
</evidence>
<feature type="repeat" description="ANK" evidence="14">
    <location>
        <begin position="665"/>
        <end position="697"/>
    </location>
</feature>
<proteinExistence type="predicted"/>
<dbReference type="Gene3D" id="3.30.40.10">
    <property type="entry name" value="Zinc/RING finger domain, C3HC4 (zinc finger)"/>
    <property type="match status" value="1"/>
</dbReference>
<evidence type="ECO:0000256" key="4">
    <source>
        <dbReference type="ARBA" id="ARBA00012483"/>
    </source>
</evidence>
<dbReference type="AlphaFoldDB" id="A0ABD0JCS9"/>
<dbReference type="InterPro" id="IPR040847">
    <property type="entry name" value="SH3_15"/>
</dbReference>
<reference evidence="19 20" key="1">
    <citation type="journal article" date="2023" name="Sci. Data">
        <title>Genome assembly of the Korean intertidal mud-creeper Batillaria attramentaria.</title>
        <authorList>
            <person name="Patra A.K."/>
            <person name="Ho P.T."/>
            <person name="Jun S."/>
            <person name="Lee S.J."/>
            <person name="Kim Y."/>
            <person name="Won Y.J."/>
        </authorList>
    </citation>
    <scope>NUCLEOTIDE SEQUENCE [LARGE SCALE GENOMIC DNA]</scope>
    <source>
        <strain evidence="19">Wonlab-2016</strain>
    </source>
</reference>
<dbReference type="SUPFAM" id="SSF48403">
    <property type="entry name" value="Ankyrin repeat"/>
    <property type="match status" value="1"/>
</dbReference>
<name>A0ABD0JCS9_9CAEN</name>
<dbReference type="InterPro" id="IPR000433">
    <property type="entry name" value="Znf_ZZ"/>
</dbReference>
<evidence type="ECO:0000313" key="19">
    <source>
        <dbReference type="EMBL" id="KAK7471425.1"/>
    </source>
</evidence>
<evidence type="ECO:0000256" key="10">
    <source>
        <dbReference type="ARBA" id="ARBA00022786"/>
    </source>
</evidence>
<dbReference type="GO" id="GO:0005737">
    <property type="term" value="C:cytoplasm"/>
    <property type="evidence" value="ECO:0007669"/>
    <property type="project" value="UniProtKB-SubCell"/>
</dbReference>
<dbReference type="PRINTS" id="PR01415">
    <property type="entry name" value="ANKYRIN"/>
</dbReference>
<evidence type="ECO:0000259" key="17">
    <source>
        <dbReference type="PROSITE" id="PS50135"/>
    </source>
</evidence>
<dbReference type="GO" id="GO:0061630">
    <property type="term" value="F:ubiquitin protein ligase activity"/>
    <property type="evidence" value="ECO:0007669"/>
    <property type="project" value="UniProtKB-EC"/>
</dbReference>
<dbReference type="Proteomes" id="UP001519460">
    <property type="component" value="Unassembled WGS sequence"/>
</dbReference>
<dbReference type="PROSITE" id="PS50135">
    <property type="entry name" value="ZF_ZZ_2"/>
    <property type="match status" value="1"/>
</dbReference>
<comment type="caution">
    <text evidence="19">The sequence shown here is derived from an EMBL/GenBank/DDBJ whole genome shotgun (WGS) entry which is preliminary data.</text>
</comment>
<evidence type="ECO:0000256" key="5">
    <source>
        <dbReference type="ARBA" id="ARBA00022490"/>
    </source>
</evidence>
<keyword evidence="20" id="KW-1185">Reference proteome</keyword>
<dbReference type="PROSITE" id="PS51416">
    <property type="entry name" value="MIB_HERC2"/>
    <property type="match status" value="2"/>
</dbReference>
<evidence type="ECO:0000256" key="2">
    <source>
        <dbReference type="ARBA" id="ARBA00004496"/>
    </source>
</evidence>
<gene>
    <name evidence="19" type="ORF">BaRGS_00035913</name>
</gene>
<sequence length="979" mass="106262">MAAGVRVIRGPDWNLDDEDGGEGHVGTVVETGTDGKVNIVWDGGEVSICRSQGQGGHDLRVLDNATVGIRHPHVVCDECHESGIVGIRWKCAECVDYDLCSMCYFSDHHDTNHQFLQVETPNSTPVRMEKRSKSMKMRVLGVFPDATVQRGIDWEWKDQDGGPGKTGRVIELQTPAAHSARSTVKVEWESTGRKNVYRMGYKGKVDLQYTEEAPGLECYPQHLPAFDIEHYSEEKLSENRVTDDNITEGDRVIISVTADELQQLQKSRSGWAVGMADCIGKVGKVQGFAANGDAVVGFGNKKYRLFPGALKKVANIDIGDRVRVLDDEDRVKLLQDGHGGYNHQMRTALGKVGEVIKIDEDGDVVVQFGGRHWVYNPACVVPAPGAEIDHISKEAGDSDDGVKISLGSDQGSQFLALLAALAQSSQGGGAGETIFLKLIADNQETAAMDMLRKNPSLATAEAQGFTALHVATNRGFFGLSKALIEGGAKLNQQDKDGDTPLMAGLAGGKNEQLEEYLVSKGCDLSPANKDGQTAGHKAALAGHVQVLRAMVAKGANFAAQDNAGDTPLHDCISKSNAQAAGVILSSPNVDLRLKNKKGFPLLHYAALRGEPDIAALILKKDATLVNDQKEDGFTPLHVCACNNHHDVMRVILEKGKPLVDLANTKKQTPLHVAAHEAAFECVRLLVDHGADIHRKDDMGNTALHVNMAGMAAASSEEGLLLALLGRTNKINEEARTRIACFLIERGLDPDIKNNDGLSALDVCPSEKVTEAVKRFIANGGKSSAIGGASGLLQGMASMHLSQSGDSSEPSLCPLCQSHLADVLFVPCGHRVFCKECCQKYTTPNCPRCKVPVKNRFDKGAFLIFHFQQKRGAWMGRKWKSVSSCDLLEQSSKTIGAHRHNIVPCEALDNSARREYTHHLLHSRSAKRKCTYRRFRDSTDHNSWLDIHTAMVMVNILLCVELCMVTEVSGCFNTVLGGQV</sequence>
<dbReference type="EC" id="2.3.2.27" evidence="4"/>
<evidence type="ECO:0000256" key="9">
    <source>
        <dbReference type="ARBA" id="ARBA00022771"/>
    </source>
</evidence>
<keyword evidence="11" id="KW-0862">Zinc</keyword>
<dbReference type="Gene3D" id="2.30.30.40">
    <property type="entry name" value="SH3 Domains"/>
    <property type="match status" value="2"/>
</dbReference>
<evidence type="ECO:0000256" key="6">
    <source>
        <dbReference type="ARBA" id="ARBA00022679"/>
    </source>
</evidence>
<feature type="repeat" description="ANK" evidence="14">
    <location>
        <begin position="530"/>
        <end position="562"/>
    </location>
</feature>
<feature type="domain" description="MIB/HERC2" evidence="18">
    <location>
        <begin position="1"/>
        <end position="65"/>
    </location>
</feature>
<dbReference type="InterPro" id="IPR010606">
    <property type="entry name" value="Mib_Herc2"/>
</dbReference>
<keyword evidence="7" id="KW-0479">Metal-binding</keyword>
<evidence type="ECO:0000256" key="8">
    <source>
        <dbReference type="ARBA" id="ARBA00022737"/>
    </source>
</evidence>
<dbReference type="PROSITE" id="PS50089">
    <property type="entry name" value="ZF_RING_2"/>
    <property type="match status" value="1"/>
</dbReference>
<evidence type="ECO:0000313" key="20">
    <source>
        <dbReference type="Proteomes" id="UP001519460"/>
    </source>
</evidence>
<dbReference type="PROSITE" id="PS01357">
    <property type="entry name" value="ZF_ZZ_1"/>
    <property type="match status" value="1"/>
</dbReference>
<evidence type="ECO:0000256" key="1">
    <source>
        <dbReference type="ARBA" id="ARBA00000900"/>
    </source>
</evidence>
<evidence type="ECO:0000256" key="13">
    <source>
        <dbReference type="ARBA" id="ARBA00023043"/>
    </source>
</evidence>
<dbReference type="EMBL" id="JACVVK020000493">
    <property type="protein sequence ID" value="KAK7471425.1"/>
    <property type="molecule type" value="Genomic_DNA"/>
</dbReference>
<dbReference type="Pfam" id="PF13920">
    <property type="entry name" value="zf-C3HC4_3"/>
    <property type="match status" value="1"/>
</dbReference>
<dbReference type="InterPro" id="IPR037252">
    <property type="entry name" value="Mib_Herc2_sf"/>
</dbReference>
<dbReference type="Gene3D" id="1.25.40.20">
    <property type="entry name" value="Ankyrin repeat-containing domain"/>
    <property type="match status" value="2"/>
</dbReference>
<dbReference type="FunFam" id="3.30.60.90:FF:000004">
    <property type="entry name" value="Putative E3 ubiquitin-protein ligase MIB2"/>
    <property type="match status" value="1"/>
</dbReference>
<dbReference type="Pfam" id="PF13637">
    <property type="entry name" value="Ank_4"/>
    <property type="match status" value="1"/>
</dbReference>
<evidence type="ECO:0000256" key="12">
    <source>
        <dbReference type="ARBA" id="ARBA00022976"/>
    </source>
</evidence>
<dbReference type="PANTHER" id="PTHR24202">
    <property type="entry name" value="E3 UBIQUITIN-PROTEIN LIGASE MIB2"/>
    <property type="match status" value="1"/>
</dbReference>
<keyword evidence="10" id="KW-0833">Ubl conjugation pathway</keyword>
<dbReference type="Pfam" id="PF06701">
    <property type="entry name" value="MIB_HERC2"/>
    <property type="match status" value="2"/>
</dbReference>
<dbReference type="Pfam" id="PF13857">
    <property type="entry name" value="Ank_5"/>
    <property type="match status" value="1"/>
</dbReference>
<dbReference type="Gene3D" id="3.30.60.90">
    <property type="match status" value="1"/>
</dbReference>
<dbReference type="PANTHER" id="PTHR24202:SF4">
    <property type="entry name" value="E3 UBIQUITIN-PROTEIN LIGASE MIB2-RELATED"/>
    <property type="match status" value="1"/>
</dbReference>
<organism evidence="19 20">
    <name type="scientific">Batillaria attramentaria</name>
    <dbReference type="NCBI Taxonomy" id="370345"/>
    <lineage>
        <taxon>Eukaryota</taxon>
        <taxon>Metazoa</taxon>
        <taxon>Spiralia</taxon>
        <taxon>Lophotrochozoa</taxon>
        <taxon>Mollusca</taxon>
        <taxon>Gastropoda</taxon>
        <taxon>Caenogastropoda</taxon>
        <taxon>Sorbeoconcha</taxon>
        <taxon>Cerithioidea</taxon>
        <taxon>Batillariidae</taxon>
        <taxon>Batillaria</taxon>
    </lineage>
</organism>
<dbReference type="PROSITE" id="PS50088">
    <property type="entry name" value="ANK_REPEAT"/>
    <property type="match status" value="5"/>
</dbReference>
<keyword evidence="8" id="KW-0677">Repeat</keyword>
<dbReference type="InterPro" id="IPR013083">
    <property type="entry name" value="Znf_RING/FYVE/PHD"/>
</dbReference>
<keyword evidence="9 15" id="KW-0863">Zinc-finger</keyword>
<feature type="domain" description="ZZ-type" evidence="17">
    <location>
        <begin position="71"/>
        <end position="123"/>
    </location>
</feature>
<feature type="domain" description="MIB/HERC2" evidence="18">
    <location>
        <begin position="134"/>
        <end position="213"/>
    </location>
</feature>
<dbReference type="InterPro" id="IPR036770">
    <property type="entry name" value="Ankyrin_rpt-contain_sf"/>
</dbReference>
<protein>
    <recommendedName>
        <fullName evidence="4">RING-type E3 ubiquitin transferase</fullName>
        <ecNumber evidence="4">2.3.2.27</ecNumber>
    </recommendedName>
</protein>
<keyword evidence="5" id="KW-0963">Cytoplasm</keyword>
<feature type="domain" description="RING-type" evidence="16">
    <location>
        <begin position="812"/>
        <end position="849"/>
    </location>
</feature>
<dbReference type="SMART" id="SM00248">
    <property type="entry name" value="ANK"/>
    <property type="match status" value="8"/>
</dbReference>
<dbReference type="SUPFAM" id="SSF57850">
    <property type="entry name" value="RING/U-box"/>
    <property type="match status" value="2"/>
</dbReference>
<evidence type="ECO:0000256" key="15">
    <source>
        <dbReference type="PROSITE-ProRule" id="PRU00228"/>
    </source>
</evidence>
<feature type="repeat" description="ANK" evidence="14">
    <location>
        <begin position="463"/>
        <end position="495"/>
    </location>
</feature>
<feature type="repeat" description="ANK" evidence="14">
    <location>
        <begin position="631"/>
        <end position="655"/>
    </location>
</feature>
<keyword evidence="13 14" id="KW-0040">ANK repeat</keyword>
<comment type="catalytic activity">
    <reaction evidence="1">
        <text>S-ubiquitinyl-[E2 ubiquitin-conjugating enzyme]-L-cysteine + [acceptor protein]-L-lysine = [E2 ubiquitin-conjugating enzyme]-L-cysteine + N(6)-ubiquitinyl-[acceptor protein]-L-lysine.</text>
        <dbReference type="EC" id="2.3.2.27"/>
    </reaction>
</comment>
<accession>A0ABD0JCS9</accession>
<dbReference type="Pfam" id="PF12796">
    <property type="entry name" value="Ank_2"/>
    <property type="match status" value="1"/>
</dbReference>
<feature type="repeat" description="ANK" evidence="14">
    <location>
        <begin position="496"/>
        <end position="529"/>
    </location>
</feature>
<evidence type="ECO:0000256" key="3">
    <source>
        <dbReference type="ARBA" id="ARBA00004906"/>
    </source>
</evidence>
<keyword evidence="12" id="KW-0914">Notch signaling pathway</keyword>
<dbReference type="Pfam" id="PF18346">
    <property type="entry name" value="SH3_15"/>
    <property type="match status" value="2"/>
</dbReference>
<dbReference type="SMART" id="SM00291">
    <property type="entry name" value="ZnF_ZZ"/>
    <property type="match status" value="1"/>
</dbReference>